<dbReference type="Proteomes" id="UP000198825">
    <property type="component" value="Chromosome I"/>
</dbReference>
<proteinExistence type="predicted"/>
<reference evidence="2" key="1">
    <citation type="submission" date="2016-10" db="EMBL/GenBank/DDBJ databases">
        <authorList>
            <person name="Varghese N."/>
            <person name="Submissions S."/>
        </authorList>
    </citation>
    <scope>NUCLEOTIDE SEQUENCE [LARGE SCALE GENOMIC DNA]</scope>
    <source>
        <strain evidence="2">DSM 21743</strain>
    </source>
</reference>
<organism evidence="1 2">
    <name type="scientific">Microlunatus sagamiharensis</name>
    <dbReference type="NCBI Taxonomy" id="546874"/>
    <lineage>
        <taxon>Bacteria</taxon>
        <taxon>Bacillati</taxon>
        <taxon>Actinomycetota</taxon>
        <taxon>Actinomycetes</taxon>
        <taxon>Propionibacteriales</taxon>
        <taxon>Propionibacteriaceae</taxon>
        <taxon>Microlunatus</taxon>
    </lineage>
</organism>
<evidence type="ECO:0000313" key="2">
    <source>
        <dbReference type="Proteomes" id="UP000198825"/>
    </source>
</evidence>
<gene>
    <name evidence="1" type="ORF">SAMN04488544_1819</name>
</gene>
<evidence type="ECO:0008006" key="3">
    <source>
        <dbReference type="Google" id="ProtNLM"/>
    </source>
</evidence>
<dbReference type="AlphaFoldDB" id="A0A1H2MDF0"/>
<sequence length="175" mass="18419">MTSPPPPPDRIDGTVTAGLEDTAHLARLVETGFARAAAHRENPALTRATCGLAAAAFWPLLPAAVTLQLGLVLRPGTRYYLSADRQAVLAVGVRRNAWHVHAHVSARPGSGQGRALRALVGPALAAAADASGTRIEVVAISRAMADRYGTEFPGLVDVGPGFPQGRRLRREPRTP</sequence>
<dbReference type="RefSeq" id="WP_091074144.1">
    <property type="nucleotide sequence ID" value="NZ_LT629799.1"/>
</dbReference>
<dbReference type="OrthoDB" id="5124902at2"/>
<dbReference type="EMBL" id="LT629799">
    <property type="protein sequence ID" value="SDU90968.1"/>
    <property type="molecule type" value="Genomic_DNA"/>
</dbReference>
<accession>A0A1H2MDF0</accession>
<keyword evidence="2" id="KW-1185">Reference proteome</keyword>
<protein>
    <recommendedName>
        <fullName evidence="3">N-acetyltransferase domain-containing protein</fullName>
    </recommendedName>
</protein>
<name>A0A1H2MDF0_9ACTN</name>
<evidence type="ECO:0000313" key="1">
    <source>
        <dbReference type="EMBL" id="SDU90968.1"/>
    </source>
</evidence>